<dbReference type="GO" id="GO:0030170">
    <property type="term" value="F:pyridoxal phosphate binding"/>
    <property type="evidence" value="ECO:0007669"/>
    <property type="project" value="InterPro"/>
</dbReference>
<evidence type="ECO:0000313" key="2">
    <source>
        <dbReference type="EMBL" id="GAK44214.1"/>
    </source>
</evidence>
<dbReference type="InterPro" id="IPR011037">
    <property type="entry name" value="Pyrv_Knase-like_insert_dom_sf"/>
</dbReference>
<dbReference type="SUPFAM" id="SSF50800">
    <property type="entry name" value="PK beta-barrel domain-like"/>
    <property type="match status" value="1"/>
</dbReference>
<feature type="domain" description="MOSC" evidence="1">
    <location>
        <begin position="124"/>
        <end position="296"/>
    </location>
</feature>
<proteinExistence type="predicted"/>
<dbReference type="Pfam" id="PF03473">
    <property type="entry name" value="MOSC"/>
    <property type="match status" value="1"/>
</dbReference>
<comment type="caution">
    <text evidence="2">The sequence shown here is derived from an EMBL/GenBank/DDBJ whole genome shotgun (WGS) entry which is preliminary data.</text>
</comment>
<dbReference type="Proteomes" id="UP000028702">
    <property type="component" value="Unassembled WGS sequence"/>
</dbReference>
<name>A0A081B846_9HYPH</name>
<dbReference type="STRING" id="1333998.M2A_0713"/>
<dbReference type="Pfam" id="PF03476">
    <property type="entry name" value="MOSC_N"/>
    <property type="match status" value="1"/>
</dbReference>
<dbReference type="Gene3D" id="2.40.33.20">
    <property type="entry name" value="PK beta-barrel domain-like"/>
    <property type="match status" value="1"/>
</dbReference>
<dbReference type="AlphaFoldDB" id="A0A081B846"/>
<dbReference type="GO" id="GO:0003824">
    <property type="term" value="F:catalytic activity"/>
    <property type="evidence" value="ECO:0007669"/>
    <property type="project" value="InterPro"/>
</dbReference>
<protein>
    <recommendedName>
        <fullName evidence="1">MOSC domain-containing protein</fullName>
    </recommendedName>
</protein>
<organism evidence="2 3">
    <name type="scientific">Tepidicaulis marinus</name>
    <dbReference type="NCBI Taxonomy" id="1333998"/>
    <lineage>
        <taxon>Bacteria</taxon>
        <taxon>Pseudomonadati</taxon>
        <taxon>Pseudomonadota</taxon>
        <taxon>Alphaproteobacteria</taxon>
        <taxon>Hyphomicrobiales</taxon>
        <taxon>Parvibaculaceae</taxon>
        <taxon>Tepidicaulis</taxon>
    </lineage>
</organism>
<accession>A0A081B846</accession>
<dbReference type="EMBL" id="BBIO01000003">
    <property type="protein sequence ID" value="GAK44214.1"/>
    <property type="molecule type" value="Genomic_DNA"/>
</dbReference>
<evidence type="ECO:0000313" key="3">
    <source>
        <dbReference type="Proteomes" id="UP000028702"/>
    </source>
</evidence>
<evidence type="ECO:0000259" key="1">
    <source>
        <dbReference type="PROSITE" id="PS51340"/>
    </source>
</evidence>
<dbReference type="RefSeq" id="WP_045443136.1">
    <property type="nucleotide sequence ID" value="NZ_BBIO01000003.1"/>
</dbReference>
<dbReference type="PROSITE" id="PS51340">
    <property type="entry name" value="MOSC"/>
    <property type="match status" value="1"/>
</dbReference>
<dbReference type="InterPro" id="IPR005303">
    <property type="entry name" value="MOCOS_middle"/>
</dbReference>
<dbReference type="eggNOG" id="COG3217">
    <property type="taxonomic scope" value="Bacteria"/>
</dbReference>
<keyword evidence="3" id="KW-1185">Reference proteome</keyword>
<sequence length="296" mass="32912">MTAFSVKEIWRYPVKSMQGERLEETVLTKGGIPFDRGWAVRDEQSRTIRGAKHIPGLLHCSARYLEGTSAGTVPHVEITLPDGSKTGSQEKDVNARLSKALEREVTLWPLQPAEDSAHYRINETAASQKELEANMRAMFGVREDETLPDLSAIPGELLSEVMEYASPRGTYFDLYPVNLLTEASLRRFQELTPSSKLDVRRFRPNFLIADDEKLSSLAEFSWVGNKVTLGGAALDIAIECMRCVMTTREQAPHGQGAIPRDPEIMRTLVRETKHNLSVYANVASPGAVKVGDEVQV</sequence>
<dbReference type="GO" id="GO:0030151">
    <property type="term" value="F:molybdenum ion binding"/>
    <property type="evidence" value="ECO:0007669"/>
    <property type="project" value="InterPro"/>
</dbReference>
<dbReference type="InterPro" id="IPR005302">
    <property type="entry name" value="MoCF_Sase_C"/>
</dbReference>
<reference evidence="2 3" key="1">
    <citation type="submission" date="2014-07" db="EMBL/GenBank/DDBJ databases">
        <title>Tepidicaulis marinum gen. nov., sp. nov., a novel marine bacterium denitrifying nitrate to nitrous oxide strictly under microaerobic conditions.</title>
        <authorList>
            <person name="Takeuchi M."/>
            <person name="Yamagishi T."/>
            <person name="Kamagata Y."/>
            <person name="Oshima K."/>
            <person name="Hattori M."/>
            <person name="Katayama T."/>
            <person name="Hanada S."/>
            <person name="Tamaki H."/>
            <person name="Marumo K."/>
            <person name="Maeda H."/>
            <person name="Nedachi M."/>
            <person name="Iwasaki W."/>
            <person name="Suwa Y."/>
            <person name="Sakata S."/>
        </authorList>
    </citation>
    <scope>NUCLEOTIDE SEQUENCE [LARGE SCALE GENOMIC DNA]</scope>
    <source>
        <strain evidence="2 3">MA2</strain>
    </source>
</reference>
<gene>
    <name evidence="2" type="ORF">M2A_0713</name>
</gene>